<dbReference type="Gene3D" id="3.40.50.2000">
    <property type="entry name" value="Glycogen Phosphorylase B"/>
    <property type="match status" value="2"/>
</dbReference>
<evidence type="ECO:0000313" key="2">
    <source>
        <dbReference type="EMBL" id="KKM05758.1"/>
    </source>
</evidence>
<dbReference type="SUPFAM" id="SSF53756">
    <property type="entry name" value="UDP-Glycosyltransferase/glycogen phosphorylase"/>
    <property type="match status" value="1"/>
</dbReference>
<feature type="non-terminal residue" evidence="2">
    <location>
        <position position="1"/>
    </location>
</feature>
<dbReference type="InterPro" id="IPR001296">
    <property type="entry name" value="Glyco_trans_1"/>
</dbReference>
<dbReference type="CDD" id="cd03801">
    <property type="entry name" value="GT4_PimA-like"/>
    <property type="match status" value="1"/>
</dbReference>
<proteinExistence type="predicted"/>
<dbReference type="Pfam" id="PF00534">
    <property type="entry name" value="Glycos_transf_1"/>
    <property type="match status" value="1"/>
</dbReference>
<sequence length="308" mass="35202">NQMWRKQNSEKDELEWLHKQGPVCPSLLDYIEENKDEYDYFIFFTYLYYTTVLGLPLVADKALFIPTAHDENPIKLNIFRSLFKKPRAIIYNTPEEKELVNILFDNDDIESHVVGAGIDVPDKVDPEDFKRKYGMDNFVICVGRIEGGKGTMSLIDYFARYHNKDSDIKLVLLGRGQVPIPKNKNIFSLGFVSEQDKFNAIAASNSVIVPSELESLSLVSLEAWSLNKPILVNERSAVLKGHCERSNGGLYYSNYEEFATCLNYLLGDEALREKLGSNGFSYVKDNYNWSVIKKKYVSIFEGLQASIK</sequence>
<name>A0A0F9K3H4_9ZZZZ</name>
<organism evidence="2">
    <name type="scientific">marine sediment metagenome</name>
    <dbReference type="NCBI Taxonomy" id="412755"/>
    <lineage>
        <taxon>unclassified sequences</taxon>
        <taxon>metagenomes</taxon>
        <taxon>ecological metagenomes</taxon>
    </lineage>
</organism>
<dbReference type="EMBL" id="LAZR01016147">
    <property type="protein sequence ID" value="KKM05758.1"/>
    <property type="molecule type" value="Genomic_DNA"/>
</dbReference>
<reference evidence="2" key="1">
    <citation type="journal article" date="2015" name="Nature">
        <title>Complex archaea that bridge the gap between prokaryotes and eukaryotes.</title>
        <authorList>
            <person name="Spang A."/>
            <person name="Saw J.H."/>
            <person name="Jorgensen S.L."/>
            <person name="Zaremba-Niedzwiedzka K."/>
            <person name="Martijn J."/>
            <person name="Lind A.E."/>
            <person name="van Eijk R."/>
            <person name="Schleper C."/>
            <person name="Guy L."/>
            <person name="Ettema T.J."/>
        </authorList>
    </citation>
    <scope>NUCLEOTIDE SEQUENCE</scope>
</reference>
<feature type="domain" description="Glycosyl transferase family 1" evidence="1">
    <location>
        <begin position="131"/>
        <end position="279"/>
    </location>
</feature>
<evidence type="ECO:0000259" key="1">
    <source>
        <dbReference type="Pfam" id="PF00534"/>
    </source>
</evidence>
<gene>
    <name evidence="2" type="ORF">LCGC14_1750840</name>
</gene>
<dbReference type="GO" id="GO:0016757">
    <property type="term" value="F:glycosyltransferase activity"/>
    <property type="evidence" value="ECO:0007669"/>
    <property type="project" value="InterPro"/>
</dbReference>
<protein>
    <recommendedName>
        <fullName evidence="1">Glycosyl transferase family 1 domain-containing protein</fullName>
    </recommendedName>
</protein>
<comment type="caution">
    <text evidence="2">The sequence shown here is derived from an EMBL/GenBank/DDBJ whole genome shotgun (WGS) entry which is preliminary data.</text>
</comment>
<dbReference type="PANTHER" id="PTHR46401:SF8">
    <property type="entry name" value="BLL6006 PROTEIN"/>
    <property type="match status" value="1"/>
</dbReference>
<accession>A0A0F9K3H4</accession>
<dbReference type="PANTHER" id="PTHR46401">
    <property type="entry name" value="GLYCOSYLTRANSFERASE WBBK-RELATED"/>
    <property type="match status" value="1"/>
</dbReference>
<dbReference type="AlphaFoldDB" id="A0A0F9K3H4"/>